<gene>
    <name evidence="3" type="ORF">SV7mr_41010</name>
</gene>
<organism evidence="3 4">
    <name type="scientific">Stieleria bergensis</name>
    <dbReference type="NCBI Taxonomy" id="2528025"/>
    <lineage>
        <taxon>Bacteria</taxon>
        <taxon>Pseudomonadati</taxon>
        <taxon>Planctomycetota</taxon>
        <taxon>Planctomycetia</taxon>
        <taxon>Pirellulales</taxon>
        <taxon>Pirellulaceae</taxon>
        <taxon>Stieleria</taxon>
    </lineage>
</organism>
<protein>
    <submittedName>
        <fullName evidence="3">Uncharacterized protein</fullName>
    </submittedName>
</protein>
<proteinExistence type="predicted"/>
<keyword evidence="2" id="KW-0812">Transmembrane</keyword>
<dbReference type="OrthoDB" id="281795at2"/>
<evidence type="ECO:0000256" key="1">
    <source>
        <dbReference type="SAM" id="MobiDB-lite"/>
    </source>
</evidence>
<feature type="transmembrane region" description="Helical" evidence="2">
    <location>
        <begin position="40"/>
        <end position="58"/>
    </location>
</feature>
<feature type="region of interest" description="Disordered" evidence="1">
    <location>
        <begin position="1"/>
        <end position="22"/>
    </location>
</feature>
<accession>A0A517SZI9</accession>
<reference evidence="3 4" key="1">
    <citation type="submission" date="2019-02" db="EMBL/GenBank/DDBJ databases">
        <title>Deep-cultivation of Planctomycetes and their phenomic and genomic characterization uncovers novel biology.</title>
        <authorList>
            <person name="Wiegand S."/>
            <person name="Jogler M."/>
            <person name="Boedeker C."/>
            <person name="Pinto D."/>
            <person name="Vollmers J."/>
            <person name="Rivas-Marin E."/>
            <person name="Kohn T."/>
            <person name="Peeters S.H."/>
            <person name="Heuer A."/>
            <person name="Rast P."/>
            <person name="Oberbeckmann S."/>
            <person name="Bunk B."/>
            <person name="Jeske O."/>
            <person name="Meyerdierks A."/>
            <person name="Storesund J.E."/>
            <person name="Kallscheuer N."/>
            <person name="Luecker S."/>
            <person name="Lage O.M."/>
            <person name="Pohl T."/>
            <person name="Merkel B.J."/>
            <person name="Hornburger P."/>
            <person name="Mueller R.-W."/>
            <person name="Bruemmer F."/>
            <person name="Labrenz M."/>
            <person name="Spormann A.M."/>
            <person name="Op den Camp H."/>
            <person name="Overmann J."/>
            <person name="Amann R."/>
            <person name="Jetten M.S.M."/>
            <person name="Mascher T."/>
            <person name="Medema M.H."/>
            <person name="Devos D.P."/>
            <person name="Kaster A.-K."/>
            <person name="Ovreas L."/>
            <person name="Rohde M."/>
            <person name="Galperin M.Y."/>
            <person name="Jogler C."/>
        </authorList>
    </citation>
    <scope>NUCLEOTIDE SEQUENCE [LARGE SCALE GENOMIC DNA]</scope>
    <source>
        <strain evidence="3 4">SV_7m_r</strain>
    </source>
</reference>
<evidence type="ECO:0000313" key="3">
    <source>
        <dbReference type="EMBL" id="QDT61564.1"/>
    </source>
</evidence>
<dbReference type="Proteomes" id="UP000315003">
    <property type="component" value="Chromosome"/>
</dbReference>
<sequence length="179" mass="19480">MSDSVMPNVDDDSANVIPDASGDANLPRVAPRARLSRRGLSLSLAAAFSLGLLVYALFPENSGGPPLPVAVTVGKDLVPSAANGQPVLADVVAITNETEEPIRNLTLILNDHYLLMRASPLEAGQRVVLPQAIFTDKRSSQRFEPQKSWVFEVTVRGQLPNNQRGVSQFFFDEEGRERQ</sequence>
<evidence type="ECO:0000256" key="2">
    <source>
        <dbReference type="SAM" id="Phobius"/>
    </source>
</evidence>
<keyword evidence="2" id="KW-0472">Membrane</keyword>
<dbReference type="EMBL" id="CP036272">
    <property type="protein sequence ID" value="QDT61564.1"/>
    <property type="molecule type" value="Genomic_DNA"/>
</dbReference>
<keyword evidence="2" id="KW-1133">Transmembrane helix</keyword>
<dbReference type="RefSeq" id="WP_145275717.1">
    <property type="nucleotide sequence ID" value="NZ_CP036272.1"/>
</dbReference>
<keyword evidence="4" id="KW-1185">Reference proteome</keyword>
<dbReference type="AlphaFoldDB" id="A0A517SZI9"/>
<name>A0A517SZI9_9BACT</name>
<evidence type="ECO:0000313" key="4">
    <source>
        <dbReference type="Proteomes" id="UP000315003"/>
    </source>
</evidence>